<feature type="transmembrane region" description="Helical" evidence="1">
    <location>
        <begin position="40"/>
        <end position="60"/>
    </location>
</feature>
<dbReference type="AlphaFoldDB" id="A0A2J6SC75"/>
<keyword evidence="1" id="KW-0812">Transmembrane</keyword>
<dbReference type="EMBL" id="KZ613937">
    <property type="protein sequence ID" value="PMD48355.1"/>
    <property type="molecule type" value="Genomic_DNA"/>
</dbReference>
<keyword evidence="3" id="KW-1185">Reference proteome</keyword>
<evidence type="ECO:0000256" key="1">
    <source>
        <dbReference type="SAM" id="Phobius"/>
    </source>
</evidence>
<keyword evidence="1" id="KW-0472">Membrane</keyword>
<name>A0A2J6SC75_HYAVF</name>
<keyword evidence="1" id="KW-1133">Transmembrane helix</keyword>
<protein>
    <submittedName>
        <fullName evidence="2">Uncharacterized protein</fullName>
    </submittedName>
</protein>
<dbReference type="Proteomes" id="UP000235786">
    <property type="component" value="Unassembled WGS sequence"/>
</dbReference>
<organism evidence="2 3">
    <name type="scientific">Hyaloscypha variabilis (strain UAMH 11265 / GT02V1 / F)</name>
    <name type="common">Meliniomyces variabilis</name>
    <dbReference type="NCBI Taxonomy" id="1149755"/>
    <lineage>
        <taxon>Eukaryota</taxon>
        <taxon>Fungi</taxon>
        <taxon>Dikarya</taxon>
        <taxon>Ascomycota</taxon>
        <taxon>Pezizomycotina</taxon>
        <taxon>Leotiomycetes</taxon>
        <taxon>Helotiales</taxon>
        <taxon>Hyaloscyphaceae</taxon>
        <taxon>Hyaloscypha</taxon>
        <taxon>Hyaloscypha variabilis</taxon>
    </lineage>
</organism>
<evidence type="ECO:0000313" key="2">
    <source>
        <dbReference type="EMBL" id="PMD48355.1"/>
    </source>
</evidence>
<proteinExistence type="predicted"/>
<evidence type="ECO:0000313" key="3">
    <source>
        <dbReference type="Proteomes" id="UP000235786"/>
    </source>
</evidence>
<sequence>MCFDILRVAILFFVPSQETHCTFGYRRGRKQNMATVSHDIVSIIALSQFVVSQIAVISFVS</sequence>
<reference evidence="2 3" key="1">
    <citation type="submission" date="2016-04" db="EMBL/GenBank/DDBJ databases">
        <title>A degradative enzymes factory behind the ericoid mycorrhizal symbiosis.</title>
        <authorList>
            <consortium name="DOE Joint Genome Institute"/>
            <person name="Martino E."/>
            <person name="Morin E."/>
            <person name="Grelet G."/>
            <person name="Kuo A."/>
            <person name="Kohler A."/>
            <person name="Daghino S."/>
            <person name="Barry K."/>
            <person name="Choi C."/>
            <person name="Cichocki N."/>
            <person name="Clum A."/>
            <person name="Copeland A."/>
            <person name="Hainaut M."/>
            <person name="Haridas S."/>
            <person name="Labutti K."/>
            <person name="Lindquist E."/>
            <person name="Lipzen A."/>
            <person name="Khouja H.-R."/>
            <person name="Murat C."/>
            <person name="Ohm R."/>
            <person name="Olson A."/>
            <person name="Spatafora J."/>
            <person name="Veneault-Fourrey C."/>
            <person name="Henrissat B."/>
            <person name="Grigoriev I."/>
            <person name="Martin F."/>
            <person name="Perotto S."/>
        </authorList>
    </citation>
    <scope>NUCLEOTIDE SEQUENCE [LARGE SCALE GENOMIC DNA]</scope>
    <source>
        <strain evidence="2 3">F</strain>
    </source>
</reference>
<gene>
    <name evidence="2" type="ORF">L207DRAFT_505385</name>
</gene>
<accession>A0A2J6SC75</accession>